<evidence type="ECO:0000313" key="1">
    <source>
        <dbReference type="EMBL" id="NXC31261.1"/>
    </source>
</evidence>
<reference evidence="1" key="1">
    <citation type="submission" date="2019-09" db="EMBL/GenBank/DDBJ databases">
        <title>Bird 10,000 Genomes (B10K) Project - Family phase.</title>
        <authorList>
            <person name="Zhang G."/>
        </authorList>
    </citation>
    <scope>NUCLEOTIDE SEQUENCE</scope>
    <source>
        <strain evidence="1">B10K-DU-001-09</strain>
        <tissue evidence="1">Muscle</tissue>
    </source>
</reference>
<dbReference type="Proteomes" id="UP000614027">
    <property type="component" value="Unassembled WGS sequence"/>
</dbReference>
<proteinExistence type="predicted"/>
<name>A0A851MMF8_9DEND</name>
<gene>
    <name evidence="1" type="primary">Po21_2</name>
    <name evidence="1" type="ORF">CAMPRO_R15851</name>
</gene>
<comment type="caution">
    <text evidence="1">The sequence shown here is derived from an EMBL/GenBank/DDBJ whole genome shotgun (WGS) entry which is preliminary data.</text>
</comment>
<feature type="non-terminal residue" evidence="1">
    <location>
        <position position="1"/>
    </location>
</feature>
<evidence type="ECO:0000313" key="2">
    <source>
        <dbReference type="Proteomes" id="UP000614027"/>
    </source>
</evidence>
<feature type="non-terminal residue" evidence="1">
    <location>
        <position position="71"/>
    </location>
</feature>
<protein>
    <submittedName>
        <fullName evidence="1">PO21 protein</fullName>
    </submittedName>
</protein>
<dbReference type="OrthoDB" id="10063195at2759"/>
<organism evidence="1 2">
    <name type="scientific">Campylorhamphus procurvoides</name>
    <dbReference type="NCBI Taxonomy" id="190295"/>
    <lineage>
        <taxon>Eukaryota</taxon>
        <taxon>Metazoa</taxon>
        <taxon>Chordata</taxon>
        <taxon>Craniata</taxon>
        <taxon>Vertebrata</taxon>
        <taxon>Euteleostomi</taxon>
        <taxon>Archelosauria</taxon>
        <taxon>Archosauria</taxon>
        <taxon>Dinosauria</taxon>
        <taxon>Saurischia</taxon>
        <taxon>Theropoda</taxon>
        <taxon>Coelurosauria</taxon>
        <taxon>Aves</taxon>
        <taxon>Neognathae</taxon>
        <taxon>Neoaves</taxon>
        <taxon>Telluraves</taxon>
        <taxon>Australaves</taxon>
        <taxon>Passeriformes</taxon>
        <taxon>Dendrocolaptidae</taxon>
        <taxon>Campylorhamphus</taxon>
    </lineage>
</organism>
<dbReference type="EMBL" id="WBMV01005162">
    <property type="protein sequence ID" value="NXC31261.1"/>
    <property type="molecule type" value="Genomic_DNA"/>
</dbReference>
<accession>A0A851MMF8</accession>
<keyword evidence="2" id="KW-1185">Reference proteome</keyword>
<dbReference type="AlphaFoldDB" id="A0A851MMF8"/>
<sequence>GCSENLKLLQLLIQRANREHRELGVVFVDIAKTFDTVRHQPILTGLKQKGMDPHIINLVNSMYNNIYTHIS</sequence>